<dbReference type="PROSITE" id="PS00070">
    <property type="entry name" value="ALDEHYDE_DEHYDR_CYS"/>
    <property type="match status" value="1"/>
</dbReference>
<feature type="active site" evidence="3">
    <location>
        <position position="257"/>
    </location>
</feature>
<organism evidence="6 7">
    <name type="scientific">Rheinheimera marina</name>
    <dbReference type="NCBI Taxonomy" id="1774958"/>
    <lineage>
        <taxon>Bacteria</taxon>
        <taxon>Pseudomonadati</taxon>
        <taxon>Pseudomonadota</taxon>
        <taxon>Gammaproteobacteria</taxon>
        <taxon>Chromatiales</taxon>
        <taxon>Chromatiaceae</taxon>
        <taxon>Rheinheimera</taxon>
    </lineage>
</organism>
<evidence type="ECO:0000313" key="6">
    <source>
        <dbReference type="EMBL" id="MFC4655539.1"/>
    </source>
</evidence>
<comment type="caution">
    <text evidence="6">The sequence shown here is derived from an EMBL/GenBank/DDBJ whole genome shotgun (WGS) entry which is preliminary data.</text>
</comment>
<dbReference type="InterPro" id="IPR016160">
    <property type="entry name" value="Ald_DH_CS_CYS"/>
</dbReference>
<dbReference type="PROSITE" id="PS00687">
    <property type="entry name" value="ALDEHYDE_DEHYDR_GLU"/>
    <property type="match status" value="1"/>
</dbReference>
<dbReference type="RefSeq" id="WP_377334034.1">
    <property type="nucleotide sequence ID" value="NZ_JBHSGB010000010.1"/>
</dbReference>
<dbReference type="InterPro" id="IPR016163">
    <property type="entry name" value="Ald_DH_C"/>
</dbReference>
<evidence type="ECO:0000256" key="2">
    <source>
        <dbReference type="ARBA" id="ARBA00023002"/>
    </source>
</evidence>
<dbReference type="EMBL" id="JBHSGB010000010">
    <property type="protein sequence ID" value="MFC4655539.1"/>
    <property type="molecule type" value="Genomic_DNA"/>
</dbReference>
<dbReference type="SUPFAM" id="SSF53720">
    <property type="entry name" value="ALDH-like"/>
    <property type="match status" value="1"/>
</dbReference>
<dbReference type="CDD" id="cd07103">
    <property type="entry name" value="ALDH_F5_SSADH_GabD"/>
    <property type="match status" value="1"/>
</dbReference>
<evidence type="ECO:0000259" key="5">
    <source>
        <dbReference type="Pfam" id="PF00171"/>
    </source>
</evidence>
<dbReference type="InterPro" id="IPR015590">
    <property type="entry name" value="Aldehyde_DH_dom"/>
</dbReference>
<dbReference type="InterPro" id="IPR016161">
    <property type="entry name" value="Ald_DH/histidinol_DH"/>
</dbReference>
<gene>
    <name evidence="6" type="ORF">ACFO3I_10995</name>
</gene>
<dbReference type="PANTHER" id="PTHR43353">
    <property type="entry name" value="SUCCINATE-SEMIALDEHYDE DEHYDROGENASE, MITOCHONDRIAL"/>
    <property type="match status" value="1"/>
</dbReference>
<feature type="domain" description="Aldehyde dehydrogenase" evidence="5">
    <location>
        <begin position="28"/>
        <end position="480"/>
    </location>
</feature>
<evidence type="ECO:0000256" key="3">
    <source>
        <dbReference type="PROSITE-ProRule" id="PRU10007"/>
    </source>
</evidence>
<reference evidence="7" key="1">
    <citation type="journal article" date="2019" name="Int. J. Syst. Evol. Microbiol.">
        <title>The Global Catalogue of Microorganisms (GCM) 10K type strain sequencing project: providing services to taxonomists for standard genome sequencing and annotation.</title>
        <authorList>
            <consortium name="The Broad Institute Genomics Platform"/>
            <consortium name="The Broad Institute Genome Sequencing Center for Infectious Disease"/>
            <person name="Wu L."/>
            <person name="Ma J."/>
        </authorList>
    </citation>
    <scope>NUCLEOTIDE SEQUENCE [LARGE SCALE GENOMIC DNA]</scope>
    <source>
        <strain evidence="7">DT28</strain>
    </source>
</reference>
<protein>
    <submittedName>
        <fullName evidence="6">NAD-dependent succinate-semialdehyde dehydrogenase</fullName>
        <ecNumber evidence="6">1.2.1.-</ecNumber>
    </submittedName>
</protein>
<proteinExistence type="inferred from homology"/>
<comment type="similarity">
    <text evidence="1 4">Belongs to the aldehyde dehydrogenase family.</text>
</comment>
<dbReference type="Gene3D" id="3.40.605.10">
    <property type="entry name" value="Aldehyde Dehydrogenase, Chain A, domain 1"/>
    <property type="match status" value="1"/>
</dbReference>
<dbReference type="Gene3D" id="3.40.309.10">
    <property type="entry name" value="Aldehyde Dehydrogenase, Chain A, domain 2"/>
    <property type="match status" value="1"/>
</dbReference>
<evidence type="ECO:0000256" key="1">
    <source>
        <dbReference type="ARBA" id="ARBA00009986"/>
    </source>
</evidence>
<keyword evidence="2 4" id="KW-0560">Oxidoreductase</keyword>
<dbReference type="GO" id="GO:0016491">
    <property type="term" value="F:oxidoreductase activity"/>
    <property type="evidence" value="ECO:0007669"/>
    <property type="project" value="UniProtKB-KW"/>
</dbReference>
<evidence type="ECO:0000256" key="4">
    <source>
        <dbReference type="RuleBase" id="RU003345"/>
    </source>
</evidence>
<keyword evidence="7" id="KW-1185">Reference proteome</keyword>
<dbReference type="InterPro" id="IPR050740">
    <property type="entry name" value="Aldehyde_DH_Superfamily"/>
</dbReference>
<dbReference type="InterPro" id="IPR029510">
    <property type="entry name" value="Ald_DH_CS_GLU"/>
</dbReference>
<dbReference type="InterPro" id="IPR016162">
    <property type="entry name" value="Ald_DH_N"/>
</dbReference>
<dbReference type="Proteomes" id="UP001595962">
    <property type="component" value="Unassembled WGS sequence"/>
</dbReference>
<dbReference type="Pfam" id="PF00171">
    <property type="entry name" value="Aldedh"/>
    <property type="match status" value="1"/>
</dbReference>
<accession>A0ABV9JMP2</accession>
<name>A0ABV9JMP2_9GAMM</name>
<dbReference type="EC" id="1.2.1.-" evidence="6"/>
<evidence type="ECO:0000313" key="7">
    <source>
        <dbReference type="Proteomes" id="UP001595962"/>
    </source>
</evidence>
<dbReference type="PANTHER" id="PTHR43353:SF5">
    <property type="entry name" value="SUCCINATE-SEMIALDEHYDE DEHYDROGENASE, MITOCHONDRIAL"/>
    <property type="match status" value="1"/>
</dbReference>
<sequence length="487" mass="51440">MSYTLQDQALLKHSSFIQGQFSPAFAGHFAVHNPADGSLVALVAQVDSSQVQQAIHAADQAFALWRETPAAQRAALLRRWQALMLQHQQDLAILLTLEQGKSLQEATAEIAYGASYVSWFADEALRMNGAVLPALQSSQQILVLKEPVGVVSAITPWNFPNAMILRKAAAALAAGCSFIVKPSELTPLSALALAELAQRAGLPSGVFQVLVGTQAAMIGQHLTSDERIAKFSFTGSTAVGKLLLAQCASTVKKVSMELGGNAPFIVFDDADLDAAVKGLMAAKFRNSGQTCVCVNRVLVHSAVYESFLAKLVKATAALVLAPGLDPNCQLGPLINQAAVDKVHRLLDDALEQGAELLLGGTIDADLGPLFFQPTILADVTPDMAVSQQEIFGPVLALTVFDTEQEAIELANNSPTGLAGYFYSQSVARVFRVAKALQLGMVGVNEGLISNAAAPFGGVKESGLGREGSVYGLDDYCELKYLCLGGLS</sequence>